<evidence type="ECO:0000256" key="4">
    <source>
        <dbReference type="ARBA" id="ARBA00022755"/>
    </source>
</evidence>
<dbReference type="FunFam" id="3.30.470.20:FF:000018">
    <property type="entry name" value="Trifunctional purine biosynthetic protein adenosine-3"/>
    <property type="match status" value="1"/>
</dbReference>
<dbReference type="RefSeq" id="XP_018706214.1">
    <property type="nucleotide sequence ID" value="XM_018846486.1"/>
</dbReference>
<dbReference type="SMART" id="SM01209">
    <property type="entry name" value="GARS_A"/>
    <property type="match status" value="1"/>
</dbReference>
<dbReference type="GO" id="GO:0006164">
    <property type="term" value="P:purine nucleotide biosynthetic process"/>
    <property type="evidence" value="ECO:0007669"/>
    <property type="project" value="UniProtKB-KW"/>
</dbReference>
<dbReference type="GO" id="GO:0009113">
    <property type="term" value="P:purine nucleobase biosynthetic process"/>
    <property type="evidence" value="ECO:0007669"/>
    <property type="project" value="InterPro"/>
</dbReference>
<gene>
    <name evidence="9" type="ORF">ISF_02880</name>
</gene>
<reference evidence="9 10" key="1">
    <citation type="journal article" date="2016" name="Genome Biol. Evol.">
        <title>Divergent and convergent evolution of fungal pathogenicity.</title>
        <authorList>
            <person name="Shang Y."/>
            <person name="Xiao G."/>
            <person name="Zheng P."/>
            <person name="Cen K."/>
            <person name="Zhan S."/>
            <person name="Wang C."/>
        </authorList>
    </citation>
    <scope>NUCLEOTIDE SEQUENCE [LARGE SCALE GENOMIC DNA]</scope>
    <source>
        <strain evidence="9 10">ARSEF 2679</strain>
    </source>
</reference>
<dbReference type="PANTHER" id="PTHR43472:SF1">
    <property type="entry name" value="PHOSPHORIBOSYLAMINE--GLYCINE LIGASE, CHLOROPLASTIC"/>
    <property type="match status" value="1"/>
</dbReference>
<dbReference type="InterPro" id="IPR020561">
    <property type="entry name" value="PRibGlycinamid_synth_ATP-grasp"/>
</dbReference>
<name>A0A168B4L0_CORFA</name>
<accession>A0A168B4L0</accession>
<evidence type="ECO:0000259" key="8">
    <source>
        <dbReference type="PROSITE" id="PS50975"/>
    </source>
</evidence>
<feature type="domain" description="ATP-grasp" evidence="8">
    <location>
        <begin position="3"/>
        <end position="205"/>
    </location>
</feature>
<dbReference type="Gene3D" id="3.30.1490.20">
    <property type="entry name" value="ATP-grasp fold, A domain"/>
    <property type="match status" value="1"/>
</dbReference>
<evidence type="ECO:0000313" key="9">
    <source>
        <dbReference type="EMBL" id="OAA69610.1"/>
    </source>
</evidence>
<keyword evidence="1 9" id="KW-0436">Ligase</keyword>
<dbReference type="GO" id="GO:0005524">
    <property type="term" value="F:ATP binding"/>
    <property type="evidence" value="ECO:0007669"/>
    <property type="project" value="UniProtKB-UniRule"/>
</dbReference>
<dbReference type="Pfam" id="PF01071">
    <property type="entry name" value="GARS_A"/>
    <property type="match status" value="1"/>
</dbReference>
<keyword evidence="10" id="KW-1185">Reference proteome</keyword>
<dbReference type="GO" id="GO:0004637">
    <property type="term" value="F:phosphoribosylamine-glycine ligase activity"/>
    <property type="evidence" value="ECO:0007669"/>
    <property type="project" value="InterPro"/>
</dbReference>
<dbReference type="GO" id="GO:0046872">
    <property type="term" value="F:metal ion binding"/>
    <property type="evidence" value="ECO:0007669"/>
    <property type="project" value="UniProtKB-KW"/>
</dbReference>
<evidence type="ECO:0000256" key="7">
    <source>
        <dbReference type="PROSITE-ProRule" id="PRU00409"/>
    </source>
</evidence>
<evidence type="ECO:0000256" key="1">
    <source>
        <dbReference type="ARBA" id="ARBA00022598"/>
    </source>
</evidence>
<evidence type="ECO:0000256" key="3">
    <source>
        <dbReference type="ARBA" id="ARBA00022741"/>
    </source>
</evidence>
<keyword evidence="4" id="KW-0658">Purine biosynthesis</keyword>
<dbReference type="PANTHER" id="PTHR43472">
    <property type="entry name" value="PHOSPHORIBOSYLAMINE--GLYCINE LIGASE"/>
    <property type="match status" value="1"/>
</dbReference>
<dbReference type="PROSITE" id="PS00184">
    <property type="entry name" value="GARS"/>
    <property type="match status" value="1"/>
</dbReference>
<evidence type="ECO:0000256" key="5">
    <source>
        <dbReference type="ARBA" id="ARBA00022840"/>
    </source>
</evidence>
<keyword evidence="3 7" id="KW-0547">Nucleotide-binding</keyword>
<evidence type="ECO:0000256" key="2">
    <source>
        <dbReference type="ARBA" id="ARBA00022723"/>
    </source>
</evidence>
<dbReference type="InterPro" id="IPR013815">
    <property type="entry name" value="ATP_grasp_subdomain_1"/>
</dbReference>
<dbReference type="AlphaFoldDB" id="A0A168B4L0"/>
<dbReference type="PROSITE" id="PS50975">
    <property type="entry name" value="ATP_GRASP"/>
    <property type="match status" value="1"/>
</dbReference>
<sequence>MKRHVLPAAAYETFNSYAKPKQYLESLDYRVVIKVDGLEAGKGVVLPVDKEDAHRALEEIMVQGRVGSAGDSVVIEEYVDENEISVPTFSDGKTTRTLPPGQDHKRAYDGDLGTNTGGMGVYAPVPFVSATDMEEIERSILRPTFRGLELDGRPFVGMLFTGVMLTSSGPKVIEYNARFGDPETQALMLLLKDTDLSQVLLSCTNGSLSDATIDVSSDFACNVTVTAAGCPLPDYIKGGAIVLHPLPKDKHLHDRHSTSLLTSSYSRCANLPRQHRFRRRAARCFRGTRAFCFHNWLKPTRSRL</sequence>
<dbReference type="InterPro" id="IPR020559">
    <property type="entry name" value="PRibGlycinamide_synth_CS"/>
</dbReference>
<evidence type="ECO:0000256" key="6">
    <source>
        <dbReference type="ARBA" id="ARBA00023211"/>
    </source>
</evidence>
<dbReference type="OrthoDB" id="4868708at2759"/>
<comment type="caution">
    <text evidence="9">The sequence shown here is derived from an EMBL/GenBank/DDBJ whole genome shotgun (WGS) entry which is preliminary data.</text>
</comment>
<organism evidence="9 10">
    <name type="scientific">Cordyceps fumosorosea (strain ARSEF 2679)</name>
    <name type="common">Isaria fumosorosea</name>
    <dbReference type="NCBI Taxonomy" id="1081104"/>
    <lineage>
        <taxon>Eukaryota</taxon>
        <taxon>Fungi</taxon>
        <taxon>Dikarya</taxon>
        <taxon>Ascomycota</taxon>
        <taxon>Pezizomycotina</taxon>
        <taxon>Sordariomycetes</taxon>
        <taxon>Hypocreomycetidae</taxon>
        <taxon>Hypocreales</taxon>
        <taxon>Cordycipitaceae</taxon>
        <taxon>Cordyceps</taxon>
    </lineage>
</organism>
<dbReference type="InterPro" id="IPR011761">
    <property type="entry name" value="ATP-grasp"/>
</dbReference>
<dbReference type="Proteomes" id="UP000076744">
    <property type="component" value="Unassembled WGS sequence"/>
</dbReference>
<keyword evidence="5 7" id="KW-0067">ATP-binding</keyword>
<dbReference type="GeneID" id="30019172"/>
<dbReference type="InterPro" id="IPR000115">
    <property type="entry name" value="PRibGlycinamide_synth"/>
</dbReference>
<dbReference type="EMBL" id="AZHB01000005">
    <property type="protein sequence ID" value="OAA69610.1"/>
    <property type="molecule type" value="Genomic_DNA"/>
</dbReference>
<keyword evidence="6" id="KW-0464">Manganese</keyword>
<dbReference type="Gene3D" id="3.30.470.20">
    <property type="entry name" value="ATP-grasp fold, B domain"/>
    <property type="match status" value="1"/>
</dbReference>
<dbReference type="STRING" id="1081104.A0A168B4L0"/>
<proteinExistence type="predicted"/>
<protein>
    <submittedName>
        <fullName evidence="9">Phosphoribosylamine-glycine ligase</fullName>
    </submittedName>
</protein>
<evidence type="ECO:0000313" key="10">
    <source>
        <dbReference type="Proteomes" id="UP000076744"/>
    </source>
</evidence>
<dbReference type="SUPFAM" id="SSF56059">
    <property type="entry name" value="Glutathione synthetase ATP-binding domain-like"/>
    <property type="match status" value="1"/>
</dbReference>
<keyword evidence="2" id="KW-0479">Metal-binding</keyword>